<comment type="caution">
    <text evidence="3">The sequence shown here is derived from an EMBL/GenBank/DDBJ whole genome shotgun (WGS) entry which is preliminary data.</text>
</comment>
<keyword evidence="1" id="KW-0175">Coiled coil</keyword>
<accession>A0A8X6I2C8</accession>
<dbReference type="EMBL" id="BMAO01029822">
    <property type="protein sequence ID" value="GFR34143.1"/>
    <property type="molecule type" value="Genomic_DNA"/>
</dbReference>
<organism evidence="3 4">
    <name type="scientific">Trichonephila clavata</name>
    <name type="common">Joro spider</name>
    <name type="synonym">Nephila clavata</name>
    <dbReference type="NCBI Taxonomy" id="2740835"/>
    <lineage>
        <taxon>Eukaryota</taxon>
        <taxon>Metazoa</taxon>
        <taxon>Ecdysozoa</taxon>
        <taxon>Arthropoda</taxon>
        <taxon>Chelicerata</taxon>
        <taxon>Arachnida</taxon>
        <taxon>Araneae</taxon>
        <taxon>Araneomorphae</taxon>
        <taxon>Entelegynae</taxon>
        <taxon>Araneoidea</taxon>
        <taxon>Nephilidae</taxon>
        <taxon>Trichonephila</taxon>
    </lineage>
</organism>
<keyword evidence="4" id="KW-1185">Reference proteome</keyword>
<evidence type="ECO:0000256" key="1">
    <source>
        <dbReference type="SAM" id="Coils"/>
    </source>
</evidence>
<evidence type="ECO:0000256" key="2">
    <source>
        <dbReference type="SAM" id="MobiDB-lite"/>
    </source>
</evidence>
<feature type="compositionally biased region" description="Polar residues" evidence="2">
    <location>
        <begin position="31"/>
        <end position="49"/>
    </location>
</feature>
<gene>
    <name evidence="3" type="ORF">TNCT_24291</name>
</gene>
<protein>
    <submittedName>
        <fullName evidence="3">Uncharacterized protein</fullName>
    </submittedName>
</protein>
<dbReference type="Proteomes" id="UP000887116">
    <property type="component" value="Unassembled WGS sequence"/>
</dbReference>
<feature type="coiled-coil region" evidence="1">
    <location>
        <begin position="2"/>
        <end position="29"/>
    </location>
</feature>
<name>A0A8X6I2C8_TRICU</name>
<evidence type="ECO:0000313" key="3">
    <source>
        <dbReference type="EMBL" id="GFR34143.1"/>
    </source>
</evidence>
<feature type="region of interest" description="Disordered" evidence="2">
    <location>
        <begin position="31"/>
        <end position="67"/>
    </location>
</feature>
<dbReference type="AlphaFoldDB" id="A0A8X6I2C8"/>
<reference evidence="3" key="1">
    <citation type="submission" date="2020-07" db="EMBL/GenBank/DDBJ databases">
        <title>Multicomponent nature underlies the extraordinary mechanical properties of spider dragline silk.</title>
        <authorList>
            <person name="Kono N."/>
            <person name="Nakamura H."/>
            <person name="Mori M."/>
            <person name="Yoshida Y."/>
            <person name="Ohtoshi R."/>
            <person name="Malay A.D."/>
            <person name="Moran D.A.P."/>
            <person name="Tomita M."/>
            <person name="Numata K."/>
            <person name="Arakawa K."/>
        </authorList>
    </citation>
    <scope>NUCLEOTIDE SEQUENCE</scope>
</reference>
<feature type="compositionally biased region" description="Polar residues" evidence="2">
    <location>
        <begin position="58"/>
        <end position="67"/>
    </location>
</feature>
<proteinExistence type="predicted"/>
<evidence type="ECO:0000313" key="4">
    <source>
        <dbReference type="Proteomes" id="UP000887116"/>
    </source>
</evidence>
<sequence>MEQQIESLNSEMEQQIESLNSEVVQQIESLNSEVVQQSPNTEVDQQSSELEVVPPNTEELQGSPNDEMPSSWTIRVLKFIQQLSILVINPSVHIASLLMKPFLRSKCKV</sequence>